<gene>
    <name evidence="1" type="ORF">MENTE1834_LOCUS46734</name>
</gene>
<name>A0ACB1B4U1_MELEN</name>
<dbReference type="Proteomes" id="UP001497535">
    <property type="component" value="Unassembled WGS sequence"/>
</dbReference>
<proteinExistence type="predicted"/>
<protein>
    <submittedName>
        <fullName evidence="1">Uncharacterized protein</fullName>
    </submittedName>
</protein>
<evidence type="ECO:0000313" key="1">
    <source>
        <dbReference type="EMBL" id="CAK5120391.1"/>
    </source>
</evidence>
<sequence>MDTPKFCPSPGANTTGTEGVKYQWRPEGKYQRRPKGEIPMASRGEYHRRPQRLWGCTGKQQLTAFELINFRR</sequence>
<organism evidence="1 2">
    <name type="scientific">Meloidogyne enterolobii</name>
    <name type="common">Root-knot nematode worm</name>
    <name type="synonym">Meloidogyne mayaguensis</name>
    <dbReference type="NCBI Taxonomy" id="390850"/>
    <lineage>
        <taxon>Eukaryota</taxon>
        <taxon>Metazoa</taxon>
        <taxon>Ecdysozoa</taxon>
        <taxon>Nematoda</taxon>
        <taxon>Chromadorea</taxon>
        <taxon>Rhabditida</taxon>
        <taxon>Tylenchina</taxon>
        <taxon>Tylenchomorpha</taxon>
        <taxon>Tylenchoidea</taxon>
        <taxon>Meloidogynidae</taxon>
        <taxon>Meloidogyninae</taxon>
        <taxon>Meloidogyne</taxon>
    </lineage>
</organism>
<evidence type="ECO:0000313" key="2">
    <source>
        <dbReference type="Proteomes" id="UP001497535"/>
    </source>
</evidence>
<keyword evidence="2" id="KW-1185">Reference proteome</keyword>
<reference evidence="1" key="1">
    <citation type="submission" date="2023-11" db="EMBL/GenBank/DDBJ databases">
        <authorList>
            <person name="Poullet M."/>
        </authorList>
    </citation>
    <scope>NUCLEOTIDE SEQUENCE</scope>
    <source>
        <strain evidence="1">E1834</strain>
    </source>
</reference>
<dbReference type="EMBL" id="CAVMJV010000175">
    <property type="protein sequence ID" value="CAK5120391.1"/>
    <property type="molecule type" value="Genomic_DNA"/>
</dbReference>
<comment type="caution">
    <text evidence="1">The sequence shown here is derived from an EMBL/GenBank/DDBJ whole genome shotgun (WGS) entry which is preliminary data.</text>
</comment>
<accession>A0ACB1B4U1</accession>